<evidence type="ECO:0000256" key="4">
    <source>
        <dbReference type="ARBA" id="ARBA00023136"/>
    </source>
</evidence>
<feature type="signal peptide" evidence="6">
    <location>
        <begin position="1"/>
        <end position="22"/>
    </location>
</feature>
<dbReference type="RefSeq" id="WP_132127394.1">
    <property type="nucleotide sequence ID" value="NZ_CP042432.1"/>
</dbReference>
<comment type="caution">
    <text evidence="9">The sequence shown here is derived from an EMBL/GenBank/DDBJ whole genome shotgun (WGS) entry which is preliminary data.</text>
</comment>
<dbReference type="EMBL" id="SMAD01000001">
    <property type="protein sequence ID" value="TCS89915.1"/>
    <property type="molecule type" value="Genomic_DNA"/>
</dbReference>
<dbReference type="InterPro" id="IPR033985">
    <property type="entry name" value="SusD-like_N"/>
</dbReference>
<dbReference type="GO" id="GO:0009279">
    <property type="term" value="C:cell outer membrane"/>
    <property type="evidence" value="ECO:0007669"/>
    <property type="project" value="UniProtKB-SubCell"/>
</dbReference>
<evidence type="ECO:0000256" key="1">
    <source>
        <dbReference type="ARBA" id="ARBA00004442"/>
    </source>
</evidence>
<reference evidence="9 10" key="1">
    <citation type="submission" date="2019-03" db="EMBL/GenBank/DDBJ databases">
        <title>Genomic Encyclopedia of Type Strains, Phase IV (KMG-IV): sequencing the most valuable type-strain genomes for metagenomic binning, comparative biology and taxonomic classification.</title>
        <authorList>
            <person name="Goeker M."/>
        </authorList>
    </citation>
    <scope>NUCLEOTIDE SEQUENCE [LARGE SCALE GENOMIC DNA]</scope>
    <source>
        <strain evidence="9 10">DSM 21100</strain>
    </source>
</reference>
<evidence type="ECO:0000256" key="3">
    <source>
        <dbReference type="ARBA" id="ARBA00022729"/>
    </source>
</evidence>
<dbReference type="InterPro" id="IPR012944">
    <property type="entry name" value="SusD_RagB_dom"/>
</dbReference>
<protein>
    <submittedName>
        <fullName evidence="9">Putative outer membrane starch-binding protein</fullName>
    </submittedName>
</protein>
<dbReference type="AlphaFoldDB" id="A0A4R3KWD5"/>
<evidence type="ECO:0000256" key="2">
    <source>
        <dbReference type="ARBA" id="ARBA00006275"/>
    </source>
</evidence>
<dbReference type="CDD" id="cd08977">
    <property type="entry name" value="SusD"/>
    <property type="match status" value="1"/>
</dbReference>
<evidence type="ECO:0000256" key="6">
    <source>
        <dbReference type="SAM" id="SignalP"/>
    </source>
</evidence>
<dbReference type="SUPFAM" id="SSF48452">
    <property type="entry name" value="TPR-like"/>
    <property type="match status" value="1"/>
</dbReference>
<dbReference type="Pfam" id="PF14322">
    <property type="entry name" value="SusD-like_3"/>
    <property type="match status" value="1"/>
</dbReference>
<dbReference type="PROSITE" id="PS51257">
    <property type="entry name" value="PROKAR_LIPOPROTEIN"/>
    <property type="match status" value="1"/>
</dbReference>
<dbReference type="Gene3D" id="1.25.40.390">
    <property type="match status" value="1"/>
</dbReference>
<evidence type="ECO:0000259" key="7">
    <source>
        <dbReference type="Pfam" id="PF07980"/>
    </source>
</evidence>
<evidence type="ECO:0000313" key="9">
    <source>
        <dbReference type="EMBL" id="TCS89915.1"/>
    </source>
</evidence>
<feature type="domain" description="RagB/SusD" evidence="7">
    <location>
        <begin position="263"/>
        <end position="540"/>
    </location>
</feature>
<evidence type="ECO:0000313" key="10">
    <source>
        <dbReference type="Proteomes" id="UP000295807"/>
    </source>
</evidence>
<feature type="chain" id="PRO_5020298548" evidence="6">
    <location>
        <begin position="23"/>
        <end position="540"/>
    </location>
</feature>
<dbReference type="Proteomes" id="UP000295807">
    <property type="component" value="Unassembled WGS sequence"/>
</dbReference>
<name>A0A4R3KWD5_9SPHI</name>
<keyword evidence="10" id="KW-1185">Reference proteome</keyword>
<gene>
    <name evidence="9" type="ORF">EDD80_101112</name>
</gene>
<keyword evidence="3 6" id="KW-0732">Signal</keyword>
<dbReference type="OrthoDB" id="5694214at2"/>
<comment type="subcellular location">
    <subcellularLocation>
        <location evidence="1">Cell outer membrane</location>
    </subcellularLocation>
</comment>
<evidence type="ECO:0000256" key="5">
    <source>
        <dbReference type="ARBA" id="ARBA00023237"/>
    </source>
</evidence>
<keyword evidence="5" id="KW-0998">Cell outer membrane</keyword>
<organism evidence="9 10">
    <name type="scientific">Anseongella ginsenosidimutans</name>
    <dbReference type="NCBI Taxonomy" id="496056"/>
    <lineage>
        <taxon>Bacteria</taxon>
        <taxon>Pseudomonadati</taxon>
        <taxon>Bacteroidota</taxon>
        <taxon>Sphingobacteriia</taxon>
        <taxon>Sphingobacteriales</taxon>
        <taxon>Sphingobacteriaceae</taxon>
        <taxon>Anseongella</taxon>
    </lineage>
</organism>
<evidence type="ECO:0000259" key="8">
    <source>
        <dbReference type="Pfam" id="PF14322"/>
    </source>
</evidence>
<dbReference type="Pfam" id="PF07980">
    <property type="entry name" value="SusD_RagB"/>
    <property type="match status" value="1"/>
</dbReference>
<dbReference type="InterPro" id="IPR011990">
    <property type="entry name" value="TPR-like_helical_dom_sf"/>
</dbReference>
<comment type="similarity">
    <text evidence="2">Belongs to the SusD family.</text>
</comment>
<proteinExistence type="inferred from homology"/>
<keyword evidence="4" id="KW-0472">Membrane</keyword>
<sequence length="540" mass="62127">MMKKLKNFILLLAGLCFTVSCQDDFLDRQATNAIPEEDVFEDPALMQLFVNNMYADVPSFDFGLYDNITDESRCYWGGGPLNVVQGQWFADNNPMEYWAYAAIRKANMFLEKIEDAPVEEEEKAVLKGQVKFLRAMHYFKMVKRYGGVPVITEPQDLSDDLFVKRQSTDESFAFIVRELEEAAGLLPETYGDIAVDVGKANKYSAKAFLGRVYLFWASPLYNPEGDVTRWEKAAAINKEVMDAEVYDLHPSFRNIMLDKNNEEEIFSVQFLKPYREHGWDSWAMPDSRSKQSAVARSPLQEFVDAFEMKNGKAIDEPGSGYDPANPYANRDPRFDATLIVNGSTFGFQGLPVYMYVGAPIDGINLPYATITGYLMRKGTDESNKDYYGNAGSDQNWIELRYAEVLLNYAEARNEALAAPDQSVYDAVERIRERAGLNPFELPEGLSKAEMRETIRHERYIELAFEQKRYWDLRRWKTAVEKLHGKTFHAMYITRHDDGSYTYEAKPATQGPYVFQEKMYFMPIPQREIEKNPNLEQNLGW</sequence>
<accession>A0A4R3KWD5</accession>
<feature type="domain" description="SusD-like N-terminal" evidence="8">
    <location>
        <begin position="24"/>
        <end position="214"/>
    </location>
</feature>